<dbReference type="SUPFAM" id="SSF53901">
    <property type="entry name" value="Thiolase-like"/>
    <property type="match status" value="1"/>
</dbReference>
<evidence type="ECO:0000256" key="6">
    <source>
        <dbReference type="ARBA" id="ARBA00023098"/>
    </source>
</evidence>
<dbReference type="Pfam" id="PF08545">
    <property type="entry name" value="ACP_syn_III"/>
    <property type="match status" value="1"/>
</dbReference>
<protein>
    <recommendedName>
        <fullName evidence="11">Beta-ketoacyl-[acyl-carrier-protein] synthase III N-terminal domain-containing protein</fullName>
    </recommendedName>
</protein>
<dbReference type="CDD" id="cd00830">
    <property type="entry name" value="KAS_III"/>
    <property type="match status" value="1"/>
</dbReference>
<feature type="domain" description="Beta-ketoacyl-[acyl-carrier-protein] synthase III C-terminal" evidence="8">
    <location>
        <begin position="190"/>
        <end position="246"/>
    </location>
</feature>
<name>X0XDH0_9ZZZZ</name>
<evidence type="ECO:0000256" key="2">
    <source>
        <dbReference type="ARBA" id="ARBA00008642"/>
    </source>
</evidence>
<dbReference type="InterPro" id="IPR016039">
    <property type="entry name" value="Thiolase-like"/>
</dbReference>
<feature type="non-terminal residue" evidence="10">
    <location>
        <position position="246"/>
    </location>
</feature>
<dbReference type="GO" id="GO:0006633">
    <property type="term" value="P:fatty acid biosynthetic process"/>
    <property type="evidence" value="ECO:0007669"/>
    <property type="project" value="UniProtKB-KW"/>
</dbReference>
<evidence type="ECO:0000256" key="7">
    <source>
        <dbReference type="ARBA" id="ARBA00023160"/>
    </source>
</evidence>
<evidence type="ECO:0000256" key="4">
    <source>
        <dbReference type="ARBA" id="ARBA00022679"/>
    </source>
</evidence>
<evidence type="ECO:0000259" key="9">
    <source>
        <dbReference type="Pfam" id="PF08545"/>
    </source>
</evidence>
<dbReference type="InterPro" id="IPR013747">
    <property type="entry name" value="ACP_syn_III_C"/>
</dbReference>
<comment type="caution">
    <text evidence="10">The sequence shown here is derived from an EMBL/GenBank/DDBJ whole genome shotgun (WGS) entry which is preliminary data.</text>
</comment>
<comment type="pathway">
    <text evidence="1">Lipid metabolism.</text>
</comment>
<evidence type="ECO:0000256" key="3">
    <source>
        <dbReference type="ARBA" id="ARBA00022516"/>
    </source>
</evidence>
<proteinExistence type="inferred from homology"/>
<keyword evidence="7" id="KW-0275">Fatty acid biosynthesis</keyword>
<keyword evidence="3" id="KW-0444">Lipid biosynthesis</keyword>
<dbReference type="InterPro" id="IPR013751">
    <property type="entry name" value="ACP_syn_III_N"/>
</dbReference>
<evidence type="ECO:0000259" key="8">
    <source>
        <dbReference type="Pfam" id="PF08541"/>
    </source>
</evidence>
<evidence type="ECO:0000256" key="1">
    <source>
        <dbReference type="ARBA" id="ARBA00005189"/>
    </source>
</evidence>
<dbReference type="PANTHER" id="PTHR43091:SF1">
    <property type="entry name" value="BETA-KETOACYL-[ACYL-CARRIER-PROTEIN] SYNTHASE III, CHLOROPLASTIC"/>
    <property type="match status" value="1"/>
</dbReference>
<comment type="similarity">
    <text evidence="2">Belongs to the thiolase-like superfamily. FabH family.</text>
</comment>
<organism evidence="10">
    <name type="scientific">marine sediment metagenome</name>
    <dbReference type="NCBI Taxonomy" id="412755"/>
    <lineage>
        <taxon>unclassified sequences</taxon>
        <taxon>metagenomes</taxon>
        <taxon>ecological metagenomes</taxon>
    </lineage>
</organism>
<feature type="non-terminal residue" evidence="10">
    <location>
        <position position="1"/>
    </location>
</feature>
<gene>
    <name evidence="10" type="ORF">S01H1_70586</name>
</gene>
<dbReference type="NCBIfam" id="NF006829">
    <property type="entry name" value="PRK09352.1"/>
    <property type="match status" value="1"/>
</dbReference>
<dbReference type="EMBL" id="BARS01046948">
    <property type="protein sequence ID" value="GAG34713.1"/>
    <property type="molecule type" value="Genomic_DNA"/>
</dbReference>
<dbReference type="Pfam" id="PF08541">
    <property type="entry name" value="ACP_syn_III_C"/>
    <property type="match status" value="1"/>
</dbReference>
<dbReference type="AlphaFoldDB" id="X0XDH0"/>
<evidence type="ECO:0008006" key="11">
    <source>
        <dbReference type="Google" id="ProtNLM"/>
    </source>
</evidence>
<keyword evidence="4" id="KW-0808">Transferase</keyword>
<dbReference type="Gene3D" id="3.40.47.10">
    <property type="match status" value="1"/>
</dbReference>
<reference evidence="10" key="1">
    <citation type="journal article" date="2014" name="Front. Microbiol.">
        <title>High frequency of phylogenetically diverse reductive dehalogenase-homologous genes in deep subseafloor sedimentary metagenomes.</title>
        <authorList>
            <person name="Kawai M."/>
            <person name="Futagami T."/>
            <person name="Toyoda A."/>
            <person name="Takaki Y."/>
            <person name="Nishi S."/>
            <person name="Hori S."/>
            <person name="Arai W."/>
            <person name="Tsubouchi T."/>
            <person name="Morono Y."/>
            <person name="Uchiyama I."/>
            <person name="Ito T."/>
            <person name="Fujiyama A."/>
            <person name="Inagaki F."/>
            <person name="Takami H."/>
        </authorList>
    </citation>
    <scope>NUCLEOTIDE SEQUENCE</scope>
    <source>
        <strain evidence="10">Expedition CK06-06</strain>
    </source>
</reference>
<dbReference type="PANTHER" id="PTHR43091">
    <property type="entry name" value="3-OXOACYL-[ACYL-CARRIER-PROTEIN] SYNTHASE"/>
    <property type="match status" value="1"/>
</dbReference>
<evidence type="ECO:0000313" key="10">
    <source>
        <dbReference type="EMBL" id="GAG34713.1"/>
    </source>
</evidence>
<accession>X0XDH0</accession>
<keyword evidence="5" id="KW-0276">Fatty acid metabolism</keyword>
<sequence>TSDLAFLAARDCLQKADVSANELDMIILATMTPDHFTPSTGAIVQSLLECDAVAFDLNAACSGFVYSLLVAAQFIKTGSSDKILVIGADAMSRVSDPQDVKTYPLFGDAAGAVLVTRDPNATETEGAGILANKMGTVGELGHLIAVPGSCSRMPASEKVLQERQQFLKMNGRPVFKWAVRMLPAAVSEVLEMASMNIDDIDVLLFHQANERIIEAALADTDIPRDKVFMNLQYYGNTSAASIPLLL</sequence>
<evidence type="ECO:0000256" key="5">
    <source>
        <dbReference type="ARBA" id="ARBA00022832"/>
    </source>
</evidence>
<dbReference type="GO" id="GO:0004315">
    <property type="term" value="F:3-oxoacyl-[acyl-carrier-protein] synthase activity"/>
    <property type="evidence" value="ECO:0007669"/>
    <property type="project" value="InterPro"/>
</dbReference>
<feature type="domain" description="Beta-ketoacyl-[acyl-carrier-protein] synthase III N-terminal" evidence="9">
    <location>
        <begin position="55"/>
        <end position="138"/>
    </location>
</feature>
<keyword evidence="6" id="KW-0443">Lipid metabolism</keyword>